<accession>A0AAD7MT91</accession>
<dbReference type="AlphaFoldDB" id="A0AAD7MT91"/>
<keyword evidence="3" id="KW-1185">Reference proteome</keyword>
<evidence type="ECO:0000313" key="3">
    <source>
        <dbReference type="Proteomes" id="UP001215280"/>
    </source>
</evidence>
<name>A0AAD7MT91_9AGAR</name>
<organism evidence="2 3">
    <name type="scientific">Mycena maculata</name>
    <dbReference type="NCBI Taxonomy" id="230809"/>
    <lineage>
        <taxon>Eukaryota</taxon>
        <taxon>Fungi</taxon>
        <taxon>Dikarya</taxon>
        <taxon>Basidiomycota</taxon>
        <taxon>Agaricomycotina</taxon>
        <taxon>Agaricomycetes</taxon>
        <taxon>Agaricomycetidae</taxon>
        <taxon>Agaricales</taxon>
        <taxon>Marasmiineae</taxon>
        <taxon>Mycenaceae</taxon>
        <taxon>Mycena</taxon>
    </lineage>
</organism>
<proteinExistence type="predicted"/>
<comment type="caution">
    <text evidence="2">The sequence shown here is derived from an EMBL/GenBank/DDBJ whole genome shotgun (WGS) entry which is preliminary data.</text>
</comment>
<gene>
    <name evidence="2" type="ORF">DFH07DRAFT_849634</name>
</gene>
<dbReference type="Proteomes" id="UP001215280">
    <property type="component" value="Unassembled WGS sequence"/>
</dbReference>
<dbReference type="EMBL" id="JARJLG010000196">
    <property type="protein sequence ID" value="KAJ7729654.1"/>
    <property type="molecule type" value="Genomic_DNA"/>
</dbReference>
<evidence type="ECO:0000256" key="1">
    <source>
        <dbReference type="SAM" id="MobiDB-lite"/>
    </source>
</evidence>
<protein>
    <submittedName>
        <fullName evidence="2">Uncharacterized protein</fullName>
    </submittedName>
</protein>
<feature type="region of interest" description="Disordered" evidence="1">
    <location>
        <begin position="1"/>
        <end position="35"/>
    </location>
</feature>
<evidence type="ECO:0000313" key="2">
    <source>
        <dbReference type="EMBL" id="KAJ7729654.1"/>
    </source>
</evidence>
<sequence>MPATVLADSTNSLKRSRSTHFSGGPSHKKQCSGDRKARCDPVVQAEEEIPTRFQTPVCELERIFRRLAKTVDYATLKALMAAGSDQARGLPRMVQSIIEHAQARVEKSQILKGKQKMLQAELYLEWLREYEFVLAAVQNVLRAKVPIATGKTLFSILFHLIDQYISAVDAQQDGCSHRSWVMTLVEEANDSSTDERSTAAVTQAEAQLERFDAVMALALERYRSDSRAEYRKLAGVIGQKQETLARGCCLLSEQTGYGDADDMGFGLLVTTREAMLEWKEQRTTVSKPSDATR</sequence>
<reference evidence="2" key="1">
    <citation type="submission" date="2023-03" db="EMBL/GenBank/DDBJ databases">
        <title>Massive genome expansion in bonnet fungi (Mycena s.s.) driven by repeated elements and novel gene families across ecological guilds.</title>
        <authorList>
            <consortium name="Lawrence Berkeley National Laboratory"/>
            <person name="Harder C.B."/>
            <person name="Miyauchi S."/>
            <person name="Viragh M."/>
            <person name="Kuo A."/>
            <person name="Thoen E."/>
            <person name="Andreopoulos B."/>
            <person name="Lu D."/>
            <person name="Skrede I."/>
            <person name="Drula E."/>
            <person name="Henrissat B."/>
            <person name="Morin E."/>
            <person name="Kohler A."/>
            <person name="Barry K."/>
            <person name="LaButti K."/>
            <person name="Morin E."/>
            <person name="Salamov A."/>
            <person name="Lipzen A."/>
            <person name="Mereny Z."/>
            <person name="Hegedus B."/>
            <person name="Baldrian P."/>
            <person name="Stursova M."/>
            <person name="Weitz H."/>
            <person name="Taylor A."/>
            <person name="Grigoriev I.V."/>
            <person name="Nagy L.G."/>
            <person name="Martin F."/>
            <person name="Kauserud H."/>
        </authorList>
    </citation>
    <scope>NUCLEOTIDE SEQUENCE</scope>
    <source>
        <strain evidence="2">CBHHK188m</strain>
    </source>
</reference>